<accession>A0AAU9J687</accession>
<evidence type="ECO:0000313" key="2">
    <source>
        <dbReference type="EMBL" id="CAG9319052.1"/>
    </source>
</evidence>
<proteinExistence type="predicted"/>
<evidence type="ECO:0000313" key="3">
    <source>
        <dbReference type="Proteomes" id="UP001162131"/>
    </source>
</evidence>
<feature type="coiled-coil region" evidence="1">
    <location>
        <begin position="227"/>
        <end position="254"/>
    </location>
</feature>
<keyword evidence="1" id="KW-0175">Coiled coil</keyword>
<evidence type="ECO:0000256" key="1">
    <source>
        <dbReference type="SAM" id="Coils"/>
    </source>
</evidence>
<protein>
    <submittedName>
        <fullName evidence="2">Uncharacterized protein</fullName>
    </submittedName>
</protein>
<gene>
    <name evidence="2" type="ORF">BSTOLATCC_MIC22403</name>
</gene>
<dbReference type="AlphaFoldDB" id="A0AAU9J687"/>
<dbReference type="EMBL" id="CAJZBQ010000021">
    <property type="protein sequence ID" value="CAG9319052.1"/>
    <property type="molecule type" value="Genomic_DNA"/>
</dbReference>
<dbReference type="Gene3D" id="6.10.140.1350">
    <property type="match status" value="1"/>
</dbReference>
<organism evidence="2 3">
    <name type="scientific">Blepharisma stoltei</name>
    <dbReference type="NCBI Taxonomy" id="1481888"/>
    <lineage>
        <taxon>Eukaryota</taxon>
        <taxon>Sar</taxon>
        <taxon>Alveolata</taxon>
        <taxon>Ciliophora</taxon>
        <taxon>Postciliodesmatophora</taxon>
        <taxon>Heterotrichea</taxon>
        <taxon>Heterotrichida</taxon>
        <taxon>Blepharismidae</taxon>
        <taxon>Blepharisma</taxon>
    </lineage>
</organism>
<dbReference type="Proteomes" id="UP001162131">
    <property type="component" value="Unassembled WGS sequence"/>
</dbReference>
<name>A0AAU9J687_9CILI</name>
<sequence length="389" mass="43928">MIPATTTQGLFAGLNPNPGSLFAPQAQKAVQPFMVSSPQRTVGGQSIFGVNPITTQPAPSLFQNPQPSLFQNALPASAPQPAQSLFNPIQPTPGQWGQPAQQMPQMARTDIFENPDAWRYKKIEALSEPSKAKFYEIQQEIDNNEIALKNAEHAISKLTDHQDVVNSKTEQLFSYSKKIVAKARRTERALEIRKQFEAQVSKFVREFIKVCEQCNSADPYHKIEAPAGFLSELLNNCEQRIKEMEDNIKEIEEIVKTETIPSQLSLLVHTISLMQDRFIVISGMANDMHKKVLELHNKVAGVMRDVYHSEMPQGLFTPKDQTEILEKKAEECIATDNWHHDKKIRDELEMTEEKDAPKPPVIRTPYSSVREAIVGRAGVLQGLLPRRYY</sequence>
<keyword evidence="3" id="KW-1185">Reference proteome</keyword>
<reference evidence="2" key="1">
    <citation type="submission" date="2021-09" db="EMBL/GenBank/DDBJ databases">
        <authorList>
            <consortium name="AG Swart"/>
            <person name="Singh M."/>
            <person name="Singh A."/>
            <person name="Seah K."/>
            <person name="Emmerich C."/>
        </authorList>
    </citation>
    <scope>NUCLEOTIDE SEQUENCE</scope>
    <source>
        <strain evidence="2">ATCC30299</strain>
    </source>
</reference>
<comment type="caution">
    <text evidence="2">The sequence shown here is derived from an EMBL/GenBank/DDBJ whole genome shotgun (WGS) entry which is preliminary data.</text>
</comment>